<feature type="compositionally biased region" description="Low complexity" evidence="2">
    <location>
        <begin position="467"/>
        <end position="481"/>
    </location>
</feature>
<dbReference type="GO" id="GO:0000815">
    <property type="term" value="C:ESCRT III complex"/>
    <property type="evidence" value="ECO:0007669"/>
    <property type="project" value="TreeGrafter"/>
</dbReference>
<organism evidence="3 4">
    <name type="scientific">Arctia plantaginis</name>
    <name type="common">Wood tiger moth</name>
    <name type="synonym">Phalaena plantaginis</name>
    <dbReference type="NCBI Taxonomy" id="874455"/>
    <lineage>
        <taxon>Eukaryota</taxon>
        <taxon>Metazoa</taxon>
        <taxon>Ecdysozoa</taxon>
        <taxon>Arthropoda</taxon>
        <taxon>Hexapoda</taxon>
        <taxon>Insecta</taxon>
        <taxon>Pterygota</taxon>
        <taxon>Neoptera</taxon>
        <taxon>Endopterygota</taxon>
        <taxon>Lepidoptera</taxon>
        <taxon>Glossata</taxon>
        <taxon>Ditrysia</taxon>
        <taxon>Noctuoidea</taxon>
        <taxon>Erebidae</taxon>
        <taxon>Arctiinae</taxon>
        <taxon>Arctia</taxon>
    </lineage>
</organism>
<dbReference type="GO" id="GO:0009898">
    <property type="term" value="C:cytoplasmic side of plasma membrane"/>
    <property type="evidence" value="ECO:0007669"/>
    <property type="project" value="TreeGrafter"/>
</dbReference>
<dbReference type="Proteomes" id="UP000494256">
    <property type="component" value="Unassembled WGS sequence"/>
</dbReference>
<reference evidence="3 4" key="1">
    <citation type="submission" date="2020-04" db="EMBL/GenBank/DDBJ databases">
        <authorList>
            <person name="Wallbank WR R."/>
            <person name="Pardo Diaz C."/>
            <person name="Kozak K."/>
            <person name="Martin S."/>
            <person name="Jiggins C."/>
            <person name="Moest M."/>
            <person name="Warren A I."/>
            <person name="Byers J.R.P. K."/>
            <person name="Montejo-Kovacevich G."/>
            <person name="Yen C E."/>
        </authorList>
    </citation>
    <scope>NUCLEOTIDE SEQUENCE [LARGE SCALE GENOMIC DNA]</scope>
</reference>
<dbReference type="Pfam" id="PF25880">
    <property type="entry name" value="WHD_CHMP7_1st"/>
    <property type="match status" value="1"/>
</dbReference>
<dbReference type="Pfam" id="PF03357">
    <property type="entry name" value="Snf7"/>
    <property type="match status" value="1"/>
</dbReference>
<dbReference type="GO" id="GO:0032511">
    <property type="term" value="P:late endosome to vacuole transport via multivesicular body sorting pathway"/>
    <property type="evidence" value="ECO:0007669"/>
    <property type="project" value="TreeGrafter"/>
</dbReference>
<feature type="compositionally biased region" description="Low complexity" evidence="2">
    <location>
        <begin position="447"/>
        <end position="458"/>
    </location>
</feature>
<proteinExistence type="inferred from homology"/>
<feature type="region of interest" description="Disordered" evidence="2">
    <location>
        <begin position="433"/>
        <end position="493"/>
    </location>
</feature>
<dbReference type="PANTHER" id="PTHR22761:SF21">
    <property type="entry name" value="CHARGED MULTIVESICULAR BODY PROTEIN 7"/>
    <property type="match status" value="1"/>
</dbReference>
<accession>A0A8S0ZI22</accession>
<dbReference type="GO" id="GO:0005771">
    <property type="term" value="C:multivesicular body"/>
    <property type="evidence" value="ECO:0007669"/>
    <property type="project" value="TreeGrafter"/>
</dbReference>
<dbReference type="AlphaFoldDB" id="A0A8S0ZI22"/>
<evidence type="ECO:0000313" key="4">
    <source>
        <dbReference type="Proteomes" id="UP000494256"/>
    </source>
</evidence>
<name>A0A8S0ZI22_ARCPL</name>
<evidence type="ECO:0008006" key="5">
    <source>
        <dbReference type="Google" id="ProtNLM"/>
    </source>
</evidence>
<dbReference type="OrthoDB" id="2335338at2759"/>
<dbReference type="GO" id="GO:0006900">
    <property type="term" value="P:vesicle budding from membrane"/>
    <property type="evidence" value="ECO:0007669"/>
    <property type="project" value="TreeGrafter"/>
</dbReference>
<evidence type="ECO:0000256" key="1">
    <source>
        <dbReference type="ARBA" id="ARBA00006190"/>
    </source>
</evidence>
<dbReference type="PANTHER" id="PTHR22761">
    <property type="entry name" value="CHARGED MULTIVESICULAR BODY PROTEIN"/>
    <property type="match status" value="1"/>
</dbReference>
<evidence type="ECO:0000313" key="3">
    <source>
        <dbReference type="EMBL" id="CAB3232090.1"/>
    </source>
</evidence>
<protein>
    <recommendedName>
        <fullName evidence="5">Charged multivesicular body protein 7</fullName>
    </recommendedName>
</protein>
<sequence length="621" mass="69061">MGLPGCGIPEGDLPQCWFDDVRMNALFAPFRIKTTNPESWDMKMKFWSDMLRQWCKHKNDPIVSAADAKAVFHRKGRTPACIDIVVEEMLRDGELSPISKYHQILHNGPEGWVKWGARLAFKPAAFALTAVASFLPTRQSLDSDGLPKAGIDSTQRFVLESAVKEQATELLQNYPSDADRIGTIEELMRNCDWTQSRETFELLLGYLVSQGHAVKKGDVVKIAEGNKKVSSVTESDEACVKLVCAERRLAADAARLARDCGAAQHDAAAALRLGNKLVAKNHLRRKHKIQQRLDRCTVALENVQQLLQQMRETHVNVAIVDSYRTGSEAMKQNMKENGLTEDAVHDTMDDLKEVMDTYNEVEKALGTTVEDFDAADLEEELKELLSSPGGPSGGTPGKEERKHPTPANKARKALERDFVFDCEERMLAELNDLDVEEGSPGTRSKKVPVAEAEAVAVPPSTPERNNSPKSSKPSKAWYPPSGEFSRSKPWTNNNNECTLADIAGGFGELRLDERLHPGQKLNMDFTTPPRLYSTDFQVRDHKLSGGVWLYNTRDKNSNIDSDLGQSTEYFSSESPGKSAAGVAFQMAPGGERRKSTQESWPQGSDVEDLERRLKNLRGFDI</sequence>
<evidence type="ECO:0000256" key="2">
    <source>
        <dbReference type="SAM" id="MobiDB-lite"/>
    </source>
</evidence>
<dbReference type="Gene3D" id="6.10.140.1230">
    <property type="match status" value="1"/>
</dbReference>
<dbReference type="InterPro" id="IPR005024">
    <property type="entry name" value="Snf7_fam"/>
</dbReference>
<comment type="caution">
    <text evidence="3">The sequence shown here is derived from an EMBL/GenBank/DDBJ whole genome shotgun (WGS) entry which is preliminary data.</text>
</comment>
<feature type="region of interest" description="Disordered" evidence="2">
    <location>
        <begin position="568"/>
        <end position="607"/>
    </location>
</feature>
<comment type="similarity">
    <text evidence="1">Belongs to the SNF7 family.</text>
</comment>
<dbReference type="EMBL" id="CADEBD010000289">
    <property type="protein sequence ID" value="CAB3232090.1"/>
    <property type="molecule type" value="Genomic_DNA"/>
</dbReference>
<gene>
    <name evidence="3" type="ORF">APLA_LOCUS5509</name>
</gene>
<feature type="region of interest" description="Disordered" evidence="2">
    <location>
        <begin position="384"/>
        <end position="412"/>
    </location>
</feature>